<dbReference type="InterPro" id="IPR002136">
    <property type="entry name" value="Ribosomal_uL4"/>
</dbReference>
<name>A0A1G1Z5W3_9BACT</name>
<comment type="similarity">
    <text evidence="1 5">Belongs to the universal ribosomal protein uL4 family.</text>
</comment>
<dbReference type="STRING" id="1797689.A3F24_02630"/>
<keyword evidence="5" id="KW-0694">RNA-binding</keyword>
<proteinExistence type="inferred from homology"/>
<dbReference type="Gene3D" id="3.40.1370.10">
    <property type="match status" value="1"/>
</dbReference>
<keyword evidence="5" id="KW-0699">rRNA-binding</keyword>
<dbReference type="GO" id="GO:0005840">
    <property type="term" value="C:ribosome"/>
    <property type="evidence" value="ECO:0007669"/>
    <property type="project" value="UniProtKB-KW"/>
</dbReference>
<dbReference type="PANTHER" id="PTHR10746">
    <property type="entry name" value="50S RIBOSOMAL PROTEIN L4"/>
    <property type="match status" value="1"/>
</dbReference>
<evidence type="ECO:0000256" key="1">
    <source>
        <dbReference type="ARBA" id="ARBA00010528"/>
    </source>
</evidence>
<dbReference type="GO" id="GO:0019843">
    <property type="term" value="F:rRNA binding"/>
    <property type="evidence" value="ECO:0007669"/>
    <property type="project" value="UniProtKB-UniRule"/>
</dbReference>
<protein>
    <recommendedName>
        <fullName evidence="4 5">Large ribosomal subunit protein uL4</fullName>
    </recommendedName>
</protein>
<evidence type="ECO:0000313" key="7">
    <source>
        <dbReference type="EMBL" id="OGY59057.1"/>
    </source>
</evidence>
<feature type="region of interest" description="Disordered" evidence="6">
    <location>
        <begin position="44"/>
        <end position="87"/>
    </location>
</feature>
<evidence type="ECO:0000313" key="8">
    <source>
        <dbReference type="Proteomes" id="UP000178515"/>
    </source>
</evidence>
<dbReference type="AlphaFoldDB" id="A0A1G1Z5W3"/>
<gene>
    <name evidence="5" type="primary">rplD</name>
    <name evidence="7" type="ORF">A3F24_02630</name>
</gene>
<evidence type="ECO:0000256" key="6">
    <source>
        <dbReference type="SAM" id="MobiDB-lite"/>
    </source>
</evidence>
<evidence type="ECO:0000256" key="4">
    <source>
        <dbReference type="ARBA" id="ARBA00035244"/>
    </source>
</evidence>
<dbReference type="SUPFAM" id="SSF52166">
    <property type="entry name" value="Ribosomal protein L4"/>
    <property type="match status" value="1"/>
</dbReference>
<organism evidence="7 8">
    <name type="scientific">Candidatus Colwellbacteria bacterium RIFCSPHIGHO2_12_FULL_44_17</name>
    <dbReference type="NCBI Taxonomy" id="1797689"/>
    <lineage>
        <taxon>Bacteria</taxon>
        <taxon>Candidatus Colwelliibacteriota</taxon>
    </lineage>
</organism>
<feature type="compositionally biased region" description="Basic and acidic residues" evidence="6">
    <location>
        <begin position="49"/>
        <end position="58"/>
    </location>
</feature>
<dbReference type="Pfam" id="PF00573">
    <property type="entry name" value="Ribosomal_L4"/>
    <property type="match status" value="1"/>
</dbReference>
<dbReference type="HAMAP" id="MF_01328_B">
    <property type="entry name" value="Ribosomal_uL4_B"/>
    <property type="match status" value="1"/>
</dbReference>
<dbReference type="EMBL" id="MHIX01000026">
    <property type="protein sequence ID" value="OGY59057.1"/>
    <property type="molecule type" value="Genomic_DNA"/>
</dbReference>
<comment type="function">
    <text evidence="5">Forms part of the polypeptide exit tunnel.</text>
</comment>
<accession>A0A1G1Z5W3</accession>
<dbReference type="GO" id="GO:1990904">
    <property type="term" value="C:ribonucleoprotein complex"/>
    <property type="evidence" value="ECO:0007669"/>
    <property type="project" value="UniProtKB-KW"/>
</dbReference>
<comment type="subunit">
    <text evidence="5">Part of the 50S ribosomal subunit.</text>
</comment>
<dbReference type="InterPro" id="IPR013005">
    <property type="entry name" value="Ribosomal_uL4-like"/>
</dbReference>
<keyword evidence="2 5" id="KW-0689">Ribosomal protein</keyword>
<dbReference type="PANTHER" id="PTHR10746:SF6">
    <property type="entry name" value="LARGE RIBOSOMAL SUBUNIT PROTEIN UL4M"/>
    <property type="match status" value="1"/>
</dbReference>
<dbReference type="NCBIfam" id="TIGR03953">
    <property type="entry name" value="rplD_bact"/>
    <property type="match status" value="1"/>
</dbReference>
<comment type="caution">
    <text evidence="7">The sequence shown here is derived from an EMBL/GenBank/DDBJ whole genome shotgun (WGS) entry which is preliminary data.</text>
</comment>
<dbReference type="InterPro" id="IPR023574">
    <property type="entry name" value="Ribosomal_uL4_dom_sf"/>
</dbReference>
<evidence type="ECO:0000256" key="3">
    <source>
        <dbReference type="ARBA" id="ARBA00023274"/>
    </source>
</evidence>
<keyword evidence="3 5" id="KW-0687">Ribonucleoprotein</keyword>
<evidence type="ECO:0000256" key="2">
    <source>
        <dbReference type="ARBA" id="ARBA00022980"/>
    </source>
</evidence>
<sequence>MTADLYNQEAKKIGTVELPDKIFKRSWNADLVHFAVQAQMVNKRKPIAHTKDRSEVRGGGRKPWRQKGTGRARHGSTRSPIWIGGGVTHGPRNEKKFEVKINKKMLKGAIQTALSKRVADEEFKVVDSLIIAEAKTKNIAAILKNFFEKNPNALIIAEKNNKNIYRASKNMKNVKSISADTLNIYDLMRYKTILLEEKALETIKTRYGTV</sequence>
<dbReference type="GO" id="GO:0003735">
    <property type="term" value="F:structural constituent of ribosome"/>
    <property type="evidence" value="ECO:0007669"/>
    <property type="project" value="InterPro"/>
</dbReference>
<dbReference type="GO" id="GO:0006412">
    <property type="term" value="P:translation"/>
    <property type="evidence" value="ECO:0007669"/>
    <property type="project" value="UniProtKB-UniRule"/>
</dbReference>
<comment type="function">
    <text evidence="5">One of the primary rRNA binding proteins, this protein initially binds near the 5'-end of the 23S rRNA. It is important during the early stages of 50S assembly. It makes multiple contacts with different domains of the 23S rRNA in the assembled 50S subunit and ribosome.</text>
</comment>
<feature type="compositionally biased region" description="Basic residues" evidence="6">
    <location>
        <begin position="59"/>
        <end position="76"/>
    </location>
</feature>
<reference evidence="7 8" key="1">
    <citation type="journal article" date="2016" name="Nat. Commun.">
        <title>Thousands of microbial genomes shed light on interconnected biogeochemical processes in an aquifer system.</title>
        <authorList>
            <person name="Anantharaman K."/>
            <person name="Brown C.T."/>
            <person name="Hug L.A."/>
            <person name="Sharon I."/>
            <person name="Castelle C.J."/>
            <person name="Probst A.J."/>
            <person name="Thomas B.C."/>
            <person name="Singh A."/>
            <person name="Wilkins M.J."/>
            <person name="Karaoz U."/>
            <person name="Brodie E.L."/>
            <person name="Williams K.H."/>
            <person name="Hubbard S.S."/>
            <person name="Banfield J.F."/>
        </authorList>
    </citation>
    <scope>NUCLEOTIDE SEQUENCE [LARGE SCALE GENOMIC DNA]</scope>
</reference>
<evidence type="ECO:0000256" key="5">
    <source>
        <dbReference type="HAMAP-Rule" id="MF_01328"/>
    </source>
</evidence>
<dbReference type="Proteomes" id="UP000178515">
    <property type="component" value="Unassembled WGS sequence"/>
</dbReference>